<dbReference type="AlphaFoldDB" id="I3SP50"/>
<sequence length="49" mass="5363">MLSSSRPICFNVARLSSQSPSSTCCINRFTADEFKGMPDSSSRCSPLFL</sequence>
<dbReference type="EMBL" id="BT142248">
    <property type="protein sequence ID" value="AFK42042.1"/>
    <property type="molecule type" value="mRNA"/>
</dbReference>
<name>I3SP50_MEDTR</name>
<accession>I3SP50</accession>
<organism evidence="1">
    <name type="scientific">Medicago truncatula</name>
    <name type="common">Barrel medic</name>
    <name type="synonym">Medicago tribuloides</name>
    <dbReference type="NCBI Taxonomy" id="3880"/>
    <lineage>
        <taxon>Eukaryota</taxon>
        <taxon>Viridiplantae</taxon>
        <taxon>Streptophyta</taxon>
        <taxon>Embryophyta</taxon>
        <taxon>Tracheophyta</taxon>
        <taxon>Spermatophyta</taxon>
        <taxon>Magnoliopsida</taxon>
        <taxon>eudicotyledons</taxon>
        <taxon>Gunneridae</taxon>
        <taxon>Pentapetalae</taxon>
        <taxon>rosids</taxon>
        <taxon>fabids</taxon>
        <taxon>Fabales</taxon>
        <taxon>Fabaceae</taxon>
        <taxon>Papilionoideae</taxon>
        <taxon>50 kb inversion clade</taxon>
        <taxon>NPAAA clade</taxon>
        <taxon>Hologalegina</taxon>
        <taxon>IRL clade</taxon>
        <taxon>Trifolieae</taxon>
        <taxon>Medicago</taxon>
    </lineage>
</organism>
<protein>
    <submittedName>
        <fullName evidence="1">Uncharacterized protein</fullName>
    </submittedName>
</protein>
<proteinExistence type="evidence at transcript level"/>
<reference evidence="1" key="1">
    <citation type="submission" date="2012-05" db="EMBL/GenBank/DDBJ databases">
        <authorList>
            <person name="Krishnakumar V."/>
            <person name="Cheung F."/>
            <person name="Xiao Y."/>
            <person name="Chan A."/>
            <person name="Moskal W.A."/>
            <person name="Town C.D."/>
        </authorList>
    </citation>
    <scope>NUCLEOTIDE SEQUENCE</scope>
</reference>
<evidence type="ECO:0000313" key="1">
    <source>
        <dbReference type="EMBL" id="AFK42042.1"/>
    </source>
</evidence>